<evidence type="ECO:0000313" key="2">
    <source>
        <dbReference type="Proteomes" id="UP000477951"/>
    </source>
</evidence>
<reference evidence="1 2" key="1">
    <citation type="submission" date="2019-12" db="EMBL/GenBank/DDBJ databases">
        <title>Whole-genome sequencing of Allorhizobium vitis.</title>
        <authorList>
            <person name="Gan H.M."/>
            <person name="Szegedi E."/>
            <person name="Burr T."/>
            <person name="Savka M.A."/>
        </authorList>
    </citation>
    <scope>NUCLEOTIDE SEQUENCE [LARGE SCALE GENOMIC DNA]</scope>
    <source>
        <strain evidence="1 2">CG516</strain>
    </source>
</reference>
<dbReference type="EMBL" id="WPHR01000041">
    <property type="protein sequence ID" value="MUZ75957.1"/>
    <property type="molecule type" value="Genomic_DNA"/>
</dbReference>
<proteinExistence type="predicted"/>
<evidence type="ECO:0000313" key="1">
    <source>
        <dbReference type="EMBL" id="MUZ75957.1"/>
    </source>
</evidence>
<dbReference type="AlphaFoldDB" id="A0A6L6VPA8"/>
<dbReference type="RefSeq" id="WP_156616484.1">
    <property type="nucleotide sequence ID" value="NZ_WPHR01000041.1"/>
</dbReference>
<name>A0A6L6VPA8_AGRVI</name>
<comment type="caution">
    <text evidence="1">The sequence shown here is derived from an EMBL/GenBank/DDBJ whole genome shotgun (WGS) entry which is preliminary data.</text>
</comment>
<organism evidence="1 2">
    <name type="scientific">Agrobacterium vitis</name>
    <name type="common">Rhizobium vitis</name>
    <dbReference type="NCBI Taxonomy" id="373"/>
    <lineage>
        <taxon>Bacteria</taxon>
        <taxon>Pseudomonadati</taxon>
        <taxon>Pseudomonadota</taxon>
        <taxon>Alphaproteobacteria</taxon>
        <taxon>Hyphomicrobiales</taxon>
        <taxon>Rhizobiaceae</taxon>
        <taxon>Rhizobium/Agrobacterium group</taxon>
        <taxon>Agrobacterium</taxon>
    </lineage>
</organism>
<sequence>MGFKTERDMQREIGELVRTGQLANCIVSGEDLASLLDESPNVLPLFSIDRLSRTAMVRAALGCIKDINDIQILTDDQNVSMGRGEALRPDFVGISEDSRSVWIIELKNSGQTAREAFTELLGYEHEIKNYLPFLADWDINFVLIASEWSTLLDHSLASACTWSGKKVLGLEADKAPGGAVTLKVRVPESWTITGVAHFPNKSLPCFQISLDGIGESTFEEPDPRLPMAMTLLAREGDRKGGHGFAMLWRDRLFGDGDQYHLTLCGVSPSAFFNAAKEVGTISDDQGKLAKALSASLLGGTDPTPGALLSLYSYIKPVVSEVGKPTIEGFMDWIQAHETYLHRAEPVYLEFWGILGDHARRYVMHPAIRERRPDLLGNGMQDWRSPSVGLQILDELFAPTFCADGEVRMIDAFTLGRDLAIDAVLRQNLDDLSLKPKMERTLSPRRFWHSIRMQILLEQARLIYMSSETMSDVDGTVRYSLGKAPYSEDKFQGLKKWITTGFLANSDPHVTAFHLGLRGNVAFDQYLSVGGPGATEHQKELEREIIEVRQAALNCADEQQRDGGLSDRQEILVSELSALKEANTAMAEKALELFDTLLFPVFHKLNRLASVSPDWSWLKQGIREARARGERAAIRLGADGTFGSTVLTEQHYLIMHDVADPETEVFFLNHRSGFATLTKTTWKALEASKDFENLPPP</sequence>
<protein>
    <submittedName>
        <fullName evidence="1">Uncharacterized protein</fullName>
    </submittedName>
</protein>
<accession>A0A6L6VPA8</accession>
<dbReference type="Proteomes" id="UP000477951">
    <property type="component" value="Unassembled WGS sequence"/>
</dbReference>
<gene>
    <name evidence="1" type="ORF">GOZ90_25180</name>
</gene>